<dbReference type="InterPro" id="IPR012946">
    <property type="entry name" value="X8"/>
</dbReference>
<dbReference type="PANTHER" id="PTHR32227">
    <property type="entry name" value="GLUCAN ENDO-1,3-BETA-GLUCOSIDASE BG1-RELATED-RELATED"/>
    <property type="match status" value="1"/>
</dbReference>
<evidence type="ECO:0000256" key="14">
    <source>
        <dbReference type="ARBA" id="ARBA00023295"/>
    </source>
</evidence>
<dbReference type="Pfam" id="PF07983">
    <property type="entry name" value="X8"/>
    <property type="match status" value="1"/>
</dbReference>
<gene>
    <name evidence="19" type="ORF">STAS_11378</name>
</gene>
<accession>A0A5A7PQS3</accession>
<feature type="domain" description="X8" evidence="18">
    <location>
        <begin position="367"/>
        <end position="450"/>
    </location>
</feature>
<evidence type="ECO:0000256" key="10">
    <source>
        <dbReference type="ARBA" id="ARBA00023136"/>
    </source>
</evidence>
<dbReference type="Gene3D" id="1.20.58.1040">
    <property type="match status" value="1"/>
</dbReference>
<organism evidence="19 20">
    <name type="scientific">Striga asiatica</name>
    <name type="common">Asiatic witchweed</name>
    <name type="synonym">Buchnera asiatica</name>
    <dbReference type="NCBI Taxonomy" id="4170"/>
    <lineage>
        <taxon>Eukaryota</taxon>
        <taxon>Viridiplantae</taxon>
        <taxon>Streptophyta</taxon>
        <taxon>Embryophyta</taxon>
        <taxon>Tracheophyta</taxon>
        <taxon>Spermatophyta</taxon>
        <taxon>Magnoliopsida</taxon>
        <taxon>eudicotyledons</taxon>
        <taxon>Gunneridae</taxon>
        <taxon>Pentapetalae</taxon>
        <taxon>asterids</taxon>
        <taxon>lamiids</taxon>
        <taxon>Lamiales</taxon>
        <taxon>Orobanchaceae</taxon>
        <taxon>Buchnereae</taxon>
        <taxon>Striga</taxon>
    </lineage>
</organism>
<evidence type="ECO:0000256" key="17">
    <source>
        <dbReference type="SAM" id="SignalP"/>
    </source>
</evidence>
<evidence type="ECO:0000256" key="4">
    <source>
        <dbReference type="ARBA" id="ARBA00012780"/>
    </source>
</evidence>
<keyword evidence="7 17" id="KW-0732">Signal</keyword>
<evidence type="ECO:0000256" key="6">
    <source>
        <dbReference type="ARBA" id="ARBA00022622"/>
    </source>
</evidence>
<dbReference type="GO" id="GO:0098552">
    <property type="term" value="C:side of membrane"/>
    <property type="evidence" value="ECO:0007669"/>
    <property type="project" value="UniProtKB-KW"/>
</dbReference>
<keyword evidence="12" id="KW-0325">Glycoprotein</keyword>
<dbReference type="GO" id="GO:0005975">
    <property type="term" value="P:carbohydrate metabolic process"/>
    <property type="evidence" value="ECO:0007669"/>
    <property type="project" value="InterPro"/>
</dbReference>
<keyword evidence="9" id="KW-0611">Plant defense</keyword>
<keyword evidence="10 16" id="KW-0472">Membrane</keyword>
<dbReference type="InterPro" id="IPR017853">
    <property type="entry name" value="GH"/>
</dbReference>
<evidence type="ECO:0000256" key="3">
    <source>
        <dbReference type="ARBA" id="ARBA00008773"/>
    </source>
</evidence>
<evidence type="ECO:0000259" key="18">
    <source>
        <dbReference type="SMART" id="SM00768"/>
    </source>
</evidence>
<evidence type="ECO:0000256" key="5">
    <source>
        <dbReference type="ARBA" id="ARBA00022475"/>
    </source>
</evidence>
<dbReference type="Gene3D" id="3.20.20.80">
    <property type="entry name" value="Glycosidases"/>
    <property type="match status" value="1"/>
</dbReference>
<dbReference type="SUPFAM" id="SSF51445">
    <property type="entry name" value="(Trans)glycosidases"/>
    <property type="match status" value="1"/>
</dbReference>
<evidence type="ECO:0000313" key="20">
    <source>
        <dbReference type="Proteomes" id="UP000325081"/>
    </source>
</evidence>
<dbReference type="SMART" id="SM00768">
    <property type="entry name" value="X8"/>
    <property type="match status" value="1"/>
</dbReference>
<evidence type="ECO:0000256" key="13">
    <source>
        <dbReference type="ARBA" id="ARBA00023288"/>
    </source>
</evidence>
<evidence type="ECO:0000313" key="19">
    <source>
        <dbReference type="EMBL" id="GER35124.1"/>
    </source>
</evidence>
<dbReference type="Pfam" id="PF00332">
    <property type="entry name" value="Glyco_hydro_17"/>
    <property type="match status" value="1"/>
</dbReference>
<keyword evidence="16" id="KW-0812">Transmembrane</keyword>
<comment type="catalytic activity">
    <reaction evidence="1">
        <text>Hydrolysis of (1-&gt;3)-beta-D-glucosidic linkages in (1-&gt;3)-beta-D-glucans.</text>
        <dbReference type="EC" id="3.2.1.39"/>
    </reaction>
</comment>
<sequence length="482" mass="53487">MKMATTSWVGFMLLATLSIMGHVAEGLGVNWGTQAAQNLNPGVVAQLLRDNKINKVKLFDSDAWTVNFFKGMDIEVMLGIPNNQLSSLARDYDKAKDWVKDHVAKHLYNGGVNIKYVAVGNEPFLKAYNGSNLETTFPALQNIQKALDESGLGDRIKATIPQNGDVYDSGSSGPSAGQFRADIRDLMTQIVRFLQDHNSPFLVNIYPFLSLYQNPDFPIEFAFFDGGATPVEDDGITYTNMLDANLDTLVWALKKAGAPKVRITIGEIGWPTDGHAQANAKMAKRFYQGFLKKMAEKKGSPLYKDELEYYLFSLTDENQKSIAPGDFERHWGIYRYDGQPKYPIDFTGKGNDRMPVPAKNVPYMEQKWCVLNGDIKNLDKMPANMNFACSNGDCTALGAGCSCNGLDKQHRISYAFNNYFQINNQDVRACNFEGLAKISSRNASTGQCFFPIALQDSGAWKLGMHVWAGVLSGVLALFVLLF</sequence>
<evidence type="ECO:0000256" key="2">
    <source>
        <dbReference type="ARBA" id="ARBA00004609"/>
    </source>
</evidence>
<feature type="signal peptide" evidence="17">
    <location>
        <begin position="1"/>
        <end position="26"/>
    </location>
</feature>
<evidence type="ECO:0000256" key="11">
    <source>
        <dbReference type="ARBA" id="ARBA00023157"/>
    </source>
</evidence>
<dbReference type="AlphaFoldDB" id="A0A5A7PQS3"/>
<reference evidence="20" key="1">
    <citation type="journal article" date="2019" name="Curr. Biol.">
        <title>Genome Sequence of Striga asiatica Provides Insight into the Evolution of Plant Parasitism.</title>
        <authorList>
            <person name="Yoshida S."/>
            <person name="Kim S."/>
            <person name="Wafula E.K."/>
            <person name="Tanskanen J."/>
            <person name="Kim Y.M."/>
            <person name="Honaas L."/>
            <person name="Yang Z."/>
            <person name="Spallek T."/>
            <person name="Conn C.E."/>
            <person name="Ichihashi Y."/>
            <person name="Cheong K."/>
            <person name="Cui S."/>
            <person name="Der J.P."/>
            <person name="Gundlach H."/>
            <person name="Jiao Y."/>
            <person name="Hori C."/>
            <person name="Ishida J.K."/>
            <person name="Kasahara H."/>
            <person name="Kiba T."/>
            <person name="Kim M.S."/>
            <person name="Koo N."/>
            <person name="Laohavisit A."/>
            <person name="Lee Y.H."/>
            <person name="Lumba S."/>
            <person name="McCourt P."/>
            <person name="Mortimer J.C."/>
            <person name="Mutuku J.M."/>
            <person name="Nomura T."/>
            <person name="Sasaki-Sekimoto Y."/>
            <person name="Seto Y."/>
            <person name="Wang Y."/>
            <person name="Wakatake T."/>
            <person name="Sakakibara H."/>
            <person name="Demura T."/>
            <person name="Yamaguchi S."/>
            <person name="Yoneyama K."/>
            <person name="Manabe R.I."/>
            <person name="Nelson D.C."/>
            <person name="Schulman A.H."/>
            <person name="Timko M.P."/>
            <person name="dePamphilis C.W."/>
            <person name="Choi D."/>
            <person name="Shirasu K."/>
        </authorList>
    </citation>
    <scope>NUCLEOTIDE SEQUENCE [LARGE SCALE GENOMIC DNA]</scope>
    <source>
        <strain evidence="20">cv. UVA1</strain>
    </source>
</reference>
<dbReference type="GO" id="GO:0006952">
    <property type="term" value="P:defense response"/>
    <property type="evidence" value="ECO:0007669"/>
    <property type="project" value="UniProtKB-KW"/>
</dbReference>
<feature type="chain" id="PRO_5023016007" description="glucan endo-1,3-beta-D-glucosidase" evidence="17">
    <location>
        <begin position="27"/>
        <end position="482"/>
    </location>
</feature>
<evidence type="ECO:0000256" key="7">
    <source>
        <dbReference type="ARBA" id="ARBA00022729"/>
    </source>
</evidence>
<keyword evidence="20" id="KW-1185">Reference proteome</keyword>
<evidence type="ECO:0000256" key="16">
    <source>
        <dbReference type="SAM" id="Phobius"/>
    </source>
</evidence>
<dbReference type="GO" id="GO:0005886">
    <property type="term" value="C:plasma membrane"/>
    <property type="evidence" value="ECO:0007669"/>
    <property type="project" value="UniProtKB-SubCell"/>
</dbReference>
<dbReference type="Proteomes" id="UP000325081">
    <property type="component" value="Unassembled WGS sequence"/>
</dbReference>
<keyword evidence="8" id="KW-0378">Hydrolase</keyword>
<keyword evidence="16" id="KW-1133">Transmembrane helix</keyword>
<dbReference type="FunFam" id="3.20.20.80:FF:000008">
    <property type="entry name" value="Glucan endo-1,3-beta-glucosidase 5"/>
    <property type="match status" value="1"/>
</dbReference>
<keyword evidence="11" id="KW-1015">Disulfide bond</keyword>
<keyword evidence="5" id="KW-1003">Cell membrane</keyword>
<dbReference type="InterPro" id="IPR044965">
    <property type="entry name" value="Glyco_hydro_17_plant"/>
</dbReference>
<dbReference type="EMBL" id="BKCP01004960">
    <property type="protein sequence ID" value="GER35124.1"/>
    <property type="molecule type" value="Genomic_DNA"/>
</dbReference>
<keyword evidence="14" id="KW-0326">Glycosidase</keyword>
<name>A0A5A7PQS3_STRAF</name>
<comment type="caution">
    <text evidence="19">The sequence shown here is derived from an EMBL/GenBank/DDBJ whole genome shotgun (WGS) entry which is preliminary data.</text>
</comment>
<dbReference type="InterPro" id="IPR000490">
    <property type="entry name" value="Glyco_hydro_17"/>
</dbReference>
<evidence type="ECO:0000256" key="8">
    <source>
        <dbReference type="ARBA" id="ARBA00022801"/>
    </source>
</evidence>
<evidence type="ECO:0000256" key="9">
    <source>
        <dbReference type="ARBA" id="ARBA00022821"/>
    </source>
</evidence>
<dbReference type="OrthoDB" id="408788at2759"/>
<keyword evidence="13" id="KW-0449">Lipoprotein</keyword>
<proteinExistence type="inferred from homology"/>
<evidence type="ECO:0000256" key="15">
    <source>
        <dbReference type="RuleBase" id="RU004335"/>
    </source>
</evidence>
<dbReference type="FunFam" id="1.20.58.1040:FF:000002">
    <property type="entry name" value="Glucan endo-1,3-beta-glucosidase 8"/>
    <property type="match status" value="1"/>
</dbReference>
<evidence type="ECO:0000256" key="12">
    <source>
        <dbReference type="ARBA" id="ARBA00023180"/>
    </source>
</evidence>
<keyword evidence="6" id="KW-0336">GPI-anchor</keyword>
<dbReference type="EC" id="3.2.1.39" evidence="4"/>
<protein>
    <recommendedName>
        <fullName evidence="4">glucan endo-1,3-beta-D-glucosidase</fullName>
        <ecNumber evidence="4">3.2.1.39</ecNumber>
    </recommendedName>
</protein>
<comment type="subcellular location">
    <subcellularLocation>
        <location evidence="2">Cell membrane</location>
        <topology evidence="2">Lipid-anchor</topology>
        <topology evidence="2">GPI-anchor</topology>
    </subcellularLocation>
</comment>
<comment type="similarity">
    <text evidence="3 15">Belongs to the glycosyl hydrolase 17 family.</text>
</comment>
<feature type="transmembrane region" description="Helical" evidence="16">
    <location>
        <begin position="462"/>
        <end position="481"/>
    </location>
</feature>
<evidence type="ECO:0000256" key="1">
    <source>
        <dbReference type="ARBA" id="ARBA00000382"/>
    </source>
</evidence>
<dbReference type="GO" id="GO:0042973">
    <property type="term" value="F:glucan endo-1,3-beta-D-glucosidase activity"/>
    <property type="evidence" value="ECO:0007669"/>
    <property type="project" value="UniProtKB-EC"/>
</dbReference>